<dbReference type="EMBL" id="UAVU01000011">
    <property type="protein sequence ID" value="SQC93736.1"/>
    <property type="molecule type" value="Genomic_DNA"/>
</dbReference>
<dbReference type="PANTHER" id="PTHR30136">
    <property type="entry name" value="HELIX-TURN-HELIX TRANSCRIPTIONAL REGULATOR, ICLR FAMILY"/>
    <property type="match status" value="1"/>
</dbReference>
<dbReference type="SUPFAM" id="SSF46785">
    <property type="entry name" value="Winged helix' DNA-binding domain"/>
    <property type="match status" value="1"/>
</dbReference>
<dbReference type="PANTHER" id="PTHR30136:SF38">
    <property type="entry name" value="TRANSCRIPTIONAL REGULATOR"/>
    <property type="match status" value="1"/>
</dbReference>
<reference evidence="7 9" key="2">
    <citation type="submission" date="2018-06" db="EMBL/GenBank/DDBJ databases">
        <authorList>
            <consortium name="Pathogen Informatics"/>
            <person name="Doyle S."/>
        </authorList>
    </citation>
    <scope>NUCLEOTIDE SEQUENCE [LARGE SCALE GENOMIC DNA]</scope>
    <source>
        <strain evidence="7 9">NCTC12120</strain>
    </source>
</reference>
<dbReference type="Pfam" id="PF01614">
    <property type="entry name" value="IclR_C"/>
    <property type="match status" value="1"/>
</dbReference>
<dbReference type="Proteomes" id="UP000251197">
    <property type="component" value="Unassembled WGS sequence"/>
</dbReference>
<dbReference type="Gene3D" id="1.10.10.10">
    <property type="entry name" value="Winged helix-like DNA-binding domain superfamily/Winged helix DNA-binding domain"/>
    <property type="match status" value="1"/>
</dbReference>
<organism evidence="6 8">
    <name type="scientific">Cedecea neteri</name>
    <dbReference type="NCBI Taxonomy" id="158822"/>
    <lineage>
        <taxon>Bacteria</taxon>
        <taxon>Pseudomonadati</taxon>
        <taxon>Pseudomonadota</taxon>
        <taxon>Gammaproteobacteria</taxon>
        <taxon>Enterobacterales</taxon>
        <taxon>Enterobacteriaceae</taxon>
        <taxon>Cedecea</taxon>
    </lineage>
</organism>
<reference evidence="6 8" key="1">
    <citation type="submission" date="2017-09" db="EMBL/GenBank/DDBJ databases">
        <title>FDA dAtabase for Regulatory Grade micrObial Sequences (FDA-ARGOS): Supporting development and validation of Infectious Disease Dx tests.</title>
        <authorList>
            <person name="Minogue T."/>
            <person name="Wolcott M."/>
            <person name="Wasieloski L."/>
            <person name="Aguilar W."/>
            <person name="Moore D."/>
            <person name="Tallon L."/>
            <person name="Sadzewicz L."/>
            <person name="Ott S."/>
            <person name="Zhao X."/>
            <person name="Nagaraj S."/>
            <person name="Vavikolanu K."/>
            <person name="Aluvathingal J."/>
            <person name="Nadendla S."/>
            <person name="Sichtig H."/>
        </authorList>
    </citation>
    <scope>NUCLEOTIDE SEQUENCE [LARGE SCALE GENOMIC DNA]</scope>
    <source>
        <strain evidence="6 8">FDAARGOS_392</strain>
    </source>
</reference>
<evidence type="ECO:0000313" key="8">
    <source>
        <dbReference type="Proteomes" id="UP000217979"/>
    </source>
</evidence>
<protein>
    <submittedName>
        <fullName evidence="6">IclR family transcriptional regulator</fullName>
    </submittedName>
</protein>
<dbReference type="InterPro" id="IPR036388">
    <property type="entry name" value="WH-like_DNA-bd_sf"/>
</dbReference>
<dbReference type="Proteomes" id="UP000217979">
    <property type="component" value="Chromosome"/>
</dbReference>
<evidence type="ECO:0000256" key="2">
    <source>
        <dbReference type="ARBA" id="ARBA00023125"/>
    </source>
</evidence>
<evidence type="ECO:0000313" key="7">
    <source>
        <dbReference type="EMBL" id="SQC93736.1"/>
    </source>
</evidence>
<accession>A0A291DXW1</accession>
<keyword evidence="2" id="KW-0238">DNA-binding</keyword>
<name>A0A291DXW1_9ENTR</name>
<feature type="domain" description="IclR-ED" evidence="5">
    <location>
        <begin position="73"/>
        <end position="256"/>
    </location>
</feature>
<dbReference type="GO" id="GO:0045892">
    <property type="term" value="P:negative regulation of DNA-templated transcription"/>
    <property type="evidence" value="ECO:0007669"/>
    <property type="project" value="TreeGrafter"/>
</dbReference>
<dbReference type="InterPro" id="IPR014757">
    <property type="entry name" value="Tscrpt_reg_IclR_C"/>
</dbReference>
<dbReference type="Gene3D" id="3.30.450.40">
    <property type="match status" value="1"/>
</dbReference>
<dbReference type="GO" id="GO:0003677">
    <property type="term" value="F:DNA binding"/>
    <property type="evidence" value="ECO:0007669"/>
    <property type="project" value="UniProtKB-KW"/>
</dbReference>
<dbReference type="RefSeq" id="WP_061275865.1">
    <property type="nucleotide sequence ID" value="NZ_CP023525.1"/>
</dbReference>
<gene>
    <name evidence="7" type="primary">rhmR</name>
    <name evidence="6" type="ORF">CO704_11365</name>
    <name evidence="7" type="ORF">NCTC12120_06851</name>
</gene>
<evidence type="ECO:0000256" key="1">
    <source>
        <dbReference type="ARBA" id="ARBA00023015"/>
    </source>
</evidence>
<evidence type="ECO:0000313" key="6">
    <source>
        <dbReference type="EMBL" id="ATF92645.1"/>
    </source>
</evidence>
<keyword evidence="1" id="KW-0805">Transcription regulation</keyword>
<sequence length="266" mass="29599">MRIPENLKESKAPAAVRLVAILDFIAEKGSASFSEISTQLVIPKSSTHHLLEVLCATQMLRLRVDGRYALGLHLFELGGLAASGLDIRLEAIPYLHELVELTGLTCHQGIMEGDEAFFLSKIQSPQAIILTSWEGKRIRLHSTSLGKILLAWRQTEQVEQILAKATFVKKTETTITDRQRFIEHLALVKRQGWAYDDGENINEIRCISAPVFDTKGDVLCAIGLTGMVSQFTNGKKEEYLSHLLATTEKISNAVNFGLKSRPMNKQ</sequence>
<dbReference type="InterPro" id="IPR005471">
    <property type="entry name" value="Tscrpt_reg_IclR_N"/>
</dbReference>
<dbReference type="GO" id="GO:0003700">
    <property type="term" value="F:DNA-binding transcription factor activity"/>
    <property type="evidence" value="ECO:0007669"/>
    <property type="project" value="TreeGrafter"/>
</dbReference>
<proteinExistence type="predicted"/>
<dbReference type="InterPro" id="IPR036390">
    <property type="entry name" value="WH_DNA-bd_sf"/>
</dbReference>
<dbReference type="PROSITE" id="PS51077">
    <property type="entry name" value="HTH_ICLR"/>
    <property type="match status" value="1"/>
</dbReference>
<evidence type="ECO:0000256" key="3">
    <source>
        <dbReference type="ARBA" id="ARBA00023163"/>
    </source>
</evidence>
<dbReference type="InterPro" id="IPR029016">
    <property type="entry name" value="GAF-like_dom_sf"/>
</dbReference>
<dbReference type="SMART" id="SM00346">
    <property type="entry name" value="HTH_ICLR"/>
    <property type="match status" value="1"/>
</dbReference>
<evidence type="ECO:0000313" key="9">
    <source>
        <dbReference type="Proteomes" id="UP000251197"/>
    </source>
</evidence>
<dbReference type="Pfam" id="PF09339">
    <property type="entry name" value="HTH_IclR"/>
    <property type="match status" value="1"/>
</dbReference>
<keyword evidence="3" id="KW-0804">Transcription</keyword>
<evidence type="ECO:0000259" key="4">
    <source>
        <dbReference type="PROSITE" id="PS51077"/>
    </source>
</evidence>
<dbReference type="STRING" id="158822.LH23_16930"/>
<dbReference type="AlphaFoldDB" id="A0A291DXW1"/>
<dbReference type="PROSITE" id="PS51078">
    <property type="entry name" value="ICLR_ED"/>
    <property type="match status" value="1"/>
</dbReference>
<dbReference type="InterPro" id="IPR050707">
    <property type="entry name" value="HTH_MetabolicPath_Reg"/>
</dbReference>
<dbReference type="EMBL" id="CP023525">
    <property type="protein sequence ID" value="ATF92645.1"/>
    <property type="molecule type" value="Genomic_DNA"/>
</dbReference>
<feature type="domain" description="HTH iclR-type" evidence="4">
    <location>
        <begin position="12"/>
        <end position="72"/>
    </location>
</feature>
<dbReference type="SUPFAM" id="SSF55781">
    <property type="entry name" value="GAF domain-like"/>
    <property type="match status" value="1"/>
</dbReference>
<evidence type="ECO:0000259" key="5">
    <source>
        <dbReference type="PROSITE" id="PS51078"/>
    </source>
</evidence>